<dbReference type="Gene3D" id="2.40.10.120">
    <property type="match status" value="1"/>
</dbReference>
<dbReference type="RefSeq" id="WP_118943530.1">
    <property type="nucleotide sequence ID" value="NZ_CP032125.1"/>
</dbReference>
<name>A0A347UJ48_9RHOB</name>
<dbReference type="OrthoDB" id="6810892at2"/>
<dbReference type="InterPro" id="IPR036365">
    <property type="entry name" value="PGBD-like_sf"/>
</dbReference>
<dbReference type="SUPFAM" id="SSF50494">
    <property type="entry name" value="Trypsin-like serine proteases"/>
    <property type="match status" value="1"/>
</dbReference>
<evidence type="ECO:0000256" key="1">
    <source>
        <dbReference type="SAM" id="SignalP"/>
    </source>
</evidence>
<dbReference type="InterPro" id="IPR002477">
    <property type="entry name" value="Peptidoglycan-bd-like"/>
</dbReference>
<proteinExistence type="predicted"/>
<dbReference type="SUPFAM" id="SSF47090">
    <property type="entry name" value="PGBD-like"/>
    <property type="match status" value="1"/>
</dbReference>
<keyword evidence="1" id="KW-0732">Signal</keyword>
<feature type="domain" description="Peptidoglycan binding-like" evidence="2">
    <location>
        <begin position="154"/>
        <end position="205"/>
    </location>
</feature>
<dbReference type="Proteomes" id="UP000261704">
    <property type="component" value="Chromosome"/>
</dbReference>
<reference evidence="3 4" key="1">
    <citation type="submission" date="2018-09" db="EMBL/GenBank/DDBJ databases">
        <title>Profundibacter amoris BAR1 gen. nov., sp. nov., a new member of the Roseobacter clade isolated at Lokis Castle Vent Field on the Arctic Mid-Oceanic Ridge.</title>
        <authorList>
            <person name="Le Moine Bauer S."/>
            <person name="Sjoeberg A.G."/>
            <person name="L'Haridon S."/>
            <person name="Stokke R."/>
            <person name="Roalkvam I."/>
            <person name="Steen I.H."/>
            <person name="Dahle H."/>
        </authorList>
    </citation>
    <scope>NUCLEOTIDE SEQUENCE [LARGE SCALE GENOMIC DNA]</scope>
    <source>
        <strain evidence="3 4">BAR1</strain>
    </source>
</reference>
<feature type="signal peptide" evidence="1">
    <location>
        <begin position="1"/>
        <end position="22"/>
    </location>
</feature>
<dbReference type="Pfam" id="PF13365">
    <property type="entry name" value="Trypsin_2"/>
    <property type="match status" value="1"/>
</dbReference>
<dbReference type="Gene3D" id="1.10.101.10">
    <property type="entry name" value="PGBD-like superfamily/PGBD"/>
    <property type="match status" value="1"/>
</dbReference>
<evidence type="ECO:0000259" key="2">
    <source>
        <dbReference type="Pfam" id="PF01471"/>
    </source>
</evidence>
<keyword evidence="4" id="KW-1185">Reference proteome</keyword>
<dbReference type="Pfam" id="PF01471">
    <property type="entry name" value="PG_binding_1"/>
    <property type="match status" value="1"/>
</dbReference>
<accession>A0A347UJ48</accession>
<dbReference type="InterPro" id="IPR036366">
    <property type="entry name" value="PGBDSf"/>
</dbReference>
<protein>
    <submittedName>
        <fullName evidence="3">Peptidoglycan-binding protein</fullName>
    </submittedName>
</protein>
<sequence>MRQFFVLVIFTIFTAFSGVANAQQSAWVQIEAQPSLREGQDRARAYAGVFDNVTGFSVGRGWYAIALGPYTPEGAISTLETLKRENLIPQDSFISDGRSYRQQFWPIGANTLDQPPVQPQTPDVVADAPTIVTPPPPADETPRQARRSEALLTKDERKLLQTALQWEGFYTTAIDGAFGKGTRRSMAAYQEAMGYEVTGVLTTLQRNELIDSYNAVLAGIGMAPVRDDAAGIEVNMPKALVEFAKYEPPFVHYNSKGDSGVRILLISQYGDQASLYGLYDIMQTLEIVPTEGPRERGKNSFELTGMNDSIVSYTYATHKNGMIKGFTVIWPTGDEKRRMRVIDEMKSSFAPFSDVALDDMMGQPDEDQRIDLLAGLEIRKPAISRSGFYVDAGGRVLTTSEAVLNCKRVSLDDTHDATVSFIDEGLGIALLTPAENLSPDTFANFRTAIPRIKSEIAVAGYPYEGALGAATMTFGTLADIRGLRGEKELRRLALYAQDGDVGGPVLDMSGSVLGMLLPKVQANGQRLPDEVSFAISAQAMGEVLAENGVTISASQPGGPMAAEDLTILGTDMTVLVSCWN</sequence>
<feature type="chain" id="PRO_5017071425" evidence="1">
    <location>
        <begin position="23"/>
        <end position="580"/>
    </location>
</feature>
<dbReference type="AlphaFoldDB" id="A0A347UJ48"/>
<dbReference type="KEGG" id="pamo:BAR1_13635"/>
<evidence type="ECO:0000313" key="3">
    <source>
        <dbReference type="EMBL" id="AXX98876.1"/>
    </source>
</evidence>
<dbReference type="EMBL" id="CP032125">
    <property type="protein sequence ID" value="AXX98876.1"/>
    <property type="molecule type" value="Genomic_DNA"/>
</dbReference>
<dbReference type="InterPro" id="IPR009003">
    <property type="entry name" value="Peptidase_S1_PA"/>
</dbReference>
<gene>
    <name evidence="3" type="ORF">BAR1_13635</name>
</gene>
<evidence type="ECO:0000313" key="4">
    <source>
        <dbReference type="Proteomes" id="UP000261704"/>
    </source>
</evidence>
<organism evidence="3 4">
    <name type="scientific">Profundibacter amoris</name>
    <dbReference type="NCBI Taxonomy" id="2171755"/>
    <lineage>
        <taxon>Bacteria</taxon>
        <taxon>Pseudomonadati</taxon>
        <taxon>Pseudomonadota</taxon>
        <taxon>Alphaproteobacteria</taxon>
        <taxon>Rhodobacterales</taxon>
        <taxon>Paracoccaceae</taxon>
        <taxon>Profundibacter</taxon>
    </lineage>
</organism>